<organism evidence="1 2">
    <name type="scientific">Austropuccinia psidii MF-1</name>
    <dbReference type="NCBI Taxonomy" id="1389203"/>
    <lineage>
        <taxon>Eukaryota</taxon>
        <taxon>Fungi</taxon>
        <taxon>Dikarya</taxon>
        <taxon>Basidiomycota</taxon>
        <taxon>Pucciniomycotina</taxon>
        <taxon>Pucciniomycetes</taxon>
        <taxon>Pucciniales</taxon>
        <taxon>Sphaerophragmiaceae</taxon>
        <taxon>Austropuccinia</taxon>
    </lineage>
</organism>
<sequence length="163" mass="19363">MIQVCQLNRISSDFQRCIPKDIQTIAKRLNISPQLNIYVCFPQCYFLYNHELAPFECGYKDFSQSAPCHEDLFGTQFVCPLPKFGKESQKFPRARKLQNHQHLHSRYETQRFSDWLTWFIPEFEDLIDEWKKQVQKKNGSVSDYQQSLAWKNLYPASQQLDSS</sequence>
<protein>
    <submittedName>
        <fullName evidence="1">Uncharacterized protein</fullName>
    </submittedName>
</protein>
<gene>
    <name evidence="1" type="ORF">O181_119735</name>
</gene>
<evidence type="ECO:0000313" key="2">
    <source>
        <dbReference type="Proteomes" id="UP000765509"/>
    </source>
</evidence>
<proteinExistence type="predicted"/>
<dbReference type="OrthoDB" id="2505776at2759"/>
<name>A0A9Q3KEK2_9BASI</name>
<dbReference type="Proteomes" id="UP000765509">
    <property type="component" value="Unassembled WGS sequence"/>
</dbReference>
<dbReference type="EMBL" id="AVOT02106482">
    <property type="protein sequence ID" value="MBW0580020.1"/>
    <property type="molecule type" value="Genomic_DNA"/>
</dbReference>
<comment type="caution">
    <text evidence="1">The sequence shown here is derived from an EMBL/GenBank/DDBJ whole genome shotgun (WGS) entry which is preliminary data.</text>
</comment>
<reference evidence="1" key="1">
    <citation type="submission" date="2021-03" db="EMBL/GenBank/DDBJ databases">
        <title>Draft genome sequence of rust myrtle Austropuccinia psidii MF-1, a brazilian biotype.</title>
        <authorList>
            <person name="Quecine M.C."/>
            <person name="Pachon D.M.R."/>
            <person name="Bonatelli M.L."/>
            <person name="Correr F.H."/>
            <person name="Franceschini L.M."/>
            <person name="Leite T.F."/>
            <person name="Margarido G.R.A."/>
            <person name="Almeida C.A."/>
            <person name="Ferrarezi J.A."/>
            <person name="Labate C.A."/>
        </authorList>
    </citation>
    <scope>NUCLEOTIDE SEQUENCE</scope>
    <source>
        <strain evidence="1">MF-1</strain>
    </source>
</reference>
<evidence type="ECO:0000313" key="1">
    <source>
        <dbReference type="EMBL" id="MBW0580020.1"/>
    </source>
</evidence>
<accession>A0A9Q3KEK2</accession>
<dbReference type="AlphaFoldDB" id="A0A9Q3KEK2"/>
<keyword evidence="2" id="KW-1185">Reference proteome</keyword>